<sequence length="56" mass="6565">MQTIISLEIAYILMKMEYTKMQIIMEELVKSKRPIDGQFALDNSVEIKDASKSRRE</sequence>
<dbReference type="AlphaFoldDB" id="W4VDI8"/>
<keyword evidence="2" id="KW-1185">Reference proteome</keyword>
<gene>
    <name evidence="1" type="ORF">JCM21531_4511</name>
</gene>
<reference evidence="1" key="1">
    <citation type="journal article" date="2014" name="Genome Announc.">
        <title>Draft Genome Sequence of Clostridium straminisolvens Strain JCM 21531T, Isolated from a Cellulose-Degrading Bacterial Community.</title>
        <authorList>
            <person name="Yuki M."/>
            <person name="Oshima K."/>
            <person name="Suda W."/>
            <person name="Sakamoto M."/>
            <person name="Kitamura K."/>
            <person name="Iida T."/>
            <person name="Hattori M."/>
            <person name="Ohkuma M."/>
        </authorList>
    </citation>
    <scope>NUCLEOTIDE SEQUENCE [LARGE SCALE GENOMIC DNA]</scope>
    <source>
        <strain evidence="1">JCM 21531</strain>
    </source>
</reference>
<dbReference type="Proteomes" id="UP000019109">
    <property type="component" value="Unassembled WGS sequence"/>
</dbReference>
<accession>W4VDI8</accession>
<protein>
    <submittedName>
        <fullName evidence="1">Uncharacterized protein</fullName>
    </submittedName>
</protein>
<comment type="caution">
    <text evidence="1">The sequence shown here is derived from an EMBL/GenBank/DDBJ whole genome shotgun (WGS) entry which is preliminary data.</text>
</comment>
<evidence type="ECO:0000313" key="1">
    <source>
        <dbReference type="EMBL" id="GAE90863.1"/>
    </source>
</evidence>
<dbReference type="EMBL" id="BAVR01000101">
    <property type="protein sequence ID" value="GAE90863.1"/>
    <property type="molecule type" value="Genomic_DNA"/>
</dbReference>
<evidence type="ECO:0000313" key="2">
    <source>
        <dbReference type="Proteomes" id="UP000019109"/>
    </source>
</evidence>
<name>W4VDI8_9FIRM</name>
<organism evidence="1 2">
    <name type="scientific">Acetivibrio straminisolvens JCM 21531</name>
    <dbReference type="NCBI Taxonomy" id="1294263"/>
    <lineage>
        <taxon>Bacteria</taxon>
        <taxon>Bacillati</taxon>
        <taxon>Bacillota</taxon>
        <taxon>Clostridia</taxon>
        <taxon>Eubacteriales</taxon>
        <taxon>Oscillospiraceae</taxon>
        <taxon>Acetivibrio</taxon>
    </lineage>
</organism>
<proteinExistence type="predicted"/>